<gene>
    <name evidence="1" type="ORF">SAMN04488558_10737</name>
</gene>
<protein>
    <submittedName>
        <fullName evidence="1">Uncharacterized protein</fullName>
    </submittedName>
</protein>
<keyword evidence="2" id="KW-1185">Reference proteome</keyword>
<dbReference type="Proteomes" id="UP000198833">
    <property type="component" value="Unassembled WGS sequence"/>
</dbReference>
<name>A0A1H9EHT9_9LACT</name>
<sequence>MTEIESQRMIIHHVKNVLKIPYPLMALTKEDNLPSRRTAESLGLVYQTTFDRYQGQGMYIIAVPI</sequence>
<dbReference type="AlphaFoldDB" id="A0A1H9EHT9"/>
<reference evidence="1 2" key="1">
    <citation type="submission" date="2016-10" db="EMBL/GenBank/DDBJ databases">
        <authorList>
            <person name="de Groot N.N."/>
        </authorList>
    </citation>
    <scope>NUCLEOTIDE SEQUENCE [LARGE SCALE GENOMIC DNA]</scope>
    <source>
        <strain evidence="1 2">DSM 15695</strain>
    </source>
</reference>
<dbReference type="OrthoDB" id="9798081at2"/>
<dbReference type="EMBL" id="FOEN01000007">
    <property type="protein sequence ID" value="SEQ25152.1"/>
    <property type="molecule type" value="Genomic_DNA"/>
</dbReference>
<dbReference type="RefSeq" id="WP_092571970.1">
    <property type="nucleotide sequence ID" value="NZ_FOEN01000007.1"/>
</dbReference>
<dbReference type="STRING" id="89093.SAMN04488558_10737"/>
<evidence type="ECO:0000313" key="1">
    <source>
        <dbReference type="EMBL" id="SEQ25152.1"/>
    </source>
</evidence>
<evidence type="ECO:0000313" key="2">
    <source>
        <dbReference type="Proteomes" id="UP000198833"/>
    </source>
</evidence>
<organism evidence="1 2">
    <name type="scientific">Ignavigranum ruoffiae</name>
    <dbReference type="NCBI Taxonomy" id="89093"/>
    <lineage>
        <taxon>Bacteria</taxon>
        <taxon>Bacillati</taxon>
        <taxon>Bacillota</taxon>
        <taxon>Bacilli</taxon>
        <taxon>Lactobacillales</taxon>
        <taxon>Aerococcaceae</taxon>
        <taxon>Ignavigranum</taxon>
    </lineage>
</organism>
<proteinExistence type="predicted"/>
<accession>A0A1H9EHT9</accession>